<evidence type="ECO:0000313" key="1">
    <source>
        <dbReference type="EMBL" id="ECB7108596.1"/>
    </source>
</evidence>
<protein>
    <submittedName>
        <fullName evidence="1">Uncharacterized protein</fullName>
    </submittedName>
</protein>
<proteinExistence type="predicted"/>
<gene>
    <name evidence="1" type="ORF">E1A34_21475</name>
</gene>
<dbReference type="AlphaFoldDB" id="A0A5Y0RWI3"/>
<dbReference type="Proteomes" id="UP000839827">
    <property type="component" value="Unassembled WGS sequence"/>
</dbReference>
<comment type="caution">
    <text evidence="1">The sequence shown here is derived from an EMBL/GenBank/DDBJ whole genome shotgun (WGS) entry which is preliminary data.</text>
</comment>
<accession>A0A5Y0RWI3</accession>
<name>A0A5Y0RWI3_SALNE</name>
<reference evidence="1" key="1">
    <citation type="submission" date="2019-03" db="EMBL/GenBank/DDBJ databases">
        <authorList>
            <person name="Ashton P.M."/>
            <person name="Dallman T."/>
            <person name="Nair S."/>
            <person name="De Pinna E."/>
            <person name="Peters T."/>
            <person name="Grant K."/>
        </authorList>
    </citation>
    <scope>NUCLEOTIDE SEQUENCE [LARGE SCALE GENOMIC DNA]</scope>
    <source>
        <strain evidence="1">271153</strain>
    </source>
</reference>
<dbReference type="EMBL" id="AAHYLK010000027">
    <property type="protein sequence ID" value="ECB7108596.1"/>
    <property type="molecule type" value="Genomic_DNA"/>
</dbReference>
<organism evidence="1">
    <name type="scientific">Salmonella newport</name>
    <dbReference type="NCBI Taxonomy" id="108619"/>
    <lineage>
        <taxon>Bacteria</taxon>
        <taxon>Pseudomonadati</taxon>
        <taxon>Pseudomonadota</taxon>
        <taxon>Gammaproteobacteria</taxon>
        <taxon>Enterobacterales</taxon>
        <taxon>Enterobacteriaceae</taxon>
        <taxon>Salmonella</taxon>
    </lineage>
</organism>
<sequence>MLLIDIPIGKIESVLKHRIQLVEILVKHTTYQKTALDSQIYELRKHGPRYFLFNHELKSIFSPNGVYIFVIRSWEPGVIYCAPINSIGGHTSMTRYTPSVIGSVHFAGELLFENGYLKRWTNGSGHYQPEAELARTNLLPHVSLMLPDNLFTPTQAPGRGLGYKNL</sequence>